<dbReference type="GO" id="GO:0006310">
    <property type="term" value="P:DNA recombination"/>
    <property type="evidence" value="ECO:0007669"/>
    <property type="project" value="UniProtKB-KW"/>
</dbReference>
<name>A0A9P7CY71_9AGAM</name>
<dbReference type="InterPro" id="IPR013762">
    <property type="entry name" value="Integrase-like_cat_sf"/>
</dbReference>
<dbReference type="GO" id="GO:0003677">
    <property type="term" value="F:DNA binding"/>
    <property type="evidence" value="ECO:0007669"/>
    <property type="project" value="InterPro"/>
</dbReference>
<dbReference type="Gene3D" id="1.10.443.10">
    <property type="entry name" value="Intergrase catalytic core"/>
    <property type="match status" value="1"/>
</dbReference>
<keyword evidence="4" id="KW-1185">Reference proteome</keyword>
<gene>
    <name evidence="3" type="ORF">EV702DRAFT_1181702</name>
    <name evidence="2" type="ORF">EV702DRAFT_1182772</name>
</gene>
<sequence>MDTSDSLNLDGTTKLSTKERGSYGYAQKMWAAMTYAFRRLQVEVSSYMCSLRRHKAGEVAVSAHAITSCVLKKMYHFNNLPENLAIHDYWPRGRGDTSESLRWAGGRMRHCLHAIYTIAFLCMLHSDEVLKIQAHDIHFFSNGLVLTLPFRKTHQNRDIKPFWLWLMPTEEEHLCAIQAIAEWTVASQIMTRYLFRKFASGDRVTEANHPIMSERFLELFHNNLLDIGLDPSSYGTHSFWRGGCQYLHAEHWWPLHRICGWGGWSLEFTNLTIIKYLISHNDNATEPREQFFNPDRRPSIKCPCCGRSCLCA</sequence>
<dbReference type="AlphaFoldDB" id="A0A9P7CY71"/>
<keyword evidence="1" id="KW-0233">DNA recombination</keyword>
<dbReference type="EMBL" id="JABBWD010000069">
    <property type="protein sequence ID" value="KAG1769891.1"/>
    <property type="molecule type" value="Genomic_DNA"/>
</dbReference>
<reference evidence="3" key="1">
    <citation type="journal article" date="2020" name="New Phytol.">
        <title>Comparative genomics reveals dynamic genome evolution in host specialist ectomycorrhizal fungi.</title>
        <authorList>
            <person name="Lofgren L.A."/>
            <person name="Nguyen N.H."/>
            <person name="Vilgalys R."/>
            <person name="Ruytinx J."/>
            <person name="Liao H.L."/>
            <person name="Branco S."/>
            <person name="Kuo A."/>
            <person name="LaButti K."/>
            <person name="Lipzen A."/>
            <person name="Andreopoulos W."/>
            <person name="Pangilinan J."/>
            <person name="Riley R."/>
            <person name="Hundley H."/>
            <person name="Na H."/>
            <person name="Barry K."/>
            <person name="Grigoriev I.V."/>
            <person name="Stajich J.E."/>
            <person name="Kennedy P.G."/>
        </authorList>
    </citation>
    <scope>NUCLEOTIDE SEQUENCE</scope>
    <source>
        <strain evidence="3">DOB743</strain>
    </source>
</reference>
<dbReference type="GO" id="GO:0015074">
    <property type="term" value="P:DNA integration"/>
    <property type="evidence" value="ECO:0007669"/>
    <property type="project" value="InterPro"/>
</dbReference>
<dbReference type="EMBL" id="JABBWD010000163">
    <property type="protein sequence ID" value="KAG1763422.1"/>
    <property type="molecule type" value="Genomic_DNA"/>
</dbReference>
<evidence type="ECO:0000256" key="1">
    <source>
        <dbReference type="ARBA" id="ARBA00023172"/>
    </source>
</evidence>
<dbReference type="InterPro" id="IPR011010">
    <property type="entry name" value="DNA_brk_join_enz"/>
</dbReference>
<organism evidence="3 4">
    <name type="scientific">Suillus placidus</name>
    <dbReference type="NCBI Taxonomy" id="48579"/>
    <lineage>
        <taxon>Eukaryota</taxon>
        <taxon>Fungi</taxon>
        <taxon>Dikarya</taxon>
        <taxon>Basidiomycota</taxon>
        <taxon>Agaricomycotina</taxon>
        <taxon>Agaricomycetes</taxon>
        <taxon>Agaricomycetidae</taxon>
        <taxon>Boletales</taxon>
        <taxon>Suillineae</taxon>
        <taxon>Suillaceae</taxon>
        <taxon>Suillus</taxon>
    </lineage>
</organism>
<evidence type="ECO:0000313" key="2">
    <source>
        <dbReference type="EMBL" id="KAG1763422.1"/>
    </source>
</evidence>
<proteinExistence type="predicted"/>
<dbReference type="OrthoDB" id="3163890at2759"/>
<protein>
    <submittedName>
        <fullName evidence="3">DNA breaking-rejoining enzyme</fullName>
    </submittedName>
</protein>
<evidence type="ECO:0000313" key="4">
    <source>
        <dbReference type="Proteomes" id="UP000714275"/>
    </source>
</evidence>
<comment type="caution">
    <text evidence="3">The sequence shown here is derived from an EMBL/GenBank/DDBJ whole genome shotgun (WGS) entry which is preliminary data.</text>
</comment>
<dbReference type="SUPFAM" id="SSF56349">
    <property type="entry name" value="DNA breaking-rejoining enzymes"/>
    <property type="match status" value="1"/>
</dbReference>
<accession>A0A9P7CY71</accession>
<evidence type="ECO:0000313" key="3">
    <source>
        <dbReference type="EMBL" id="KAG1769891.1"/>
    </source>
</evidence>
<dbReference type="Proteomes" id="UP000714275">
    <property type="component" value="Unassembled WGS sequence"/>
</dbReference>